<evidence type="ECO:0000256" key="7">
    <source>
        <dbReference type="HAMAP-Rule" id="MF_00107"/>
    </source>
</evidence>
<dbReference type="InterPro" id="IPR036571">
    <property type="entry name" value="MECDP_synthase_sf"/>
</dbReference>
<dbReference type="Pfam" id="PF02542">
    <property type="entry name" value="YgbB"/>
    <property type="match status" value="1"/>
</dbReference>
<keyword evidence="6 7" id="KW-0456">Lyase</keyword>
<dbReference type="Proteomes" id="UP001056035">
    <property type="component" value="Chromosome"/>
</dbReference>
<keyword evidence="5 7" id="KW-0414">Isoprene biosynthesis</keyword>
<keyword evidence="4 7" id="KW-0479">Metal-binding</keyword>
<evidence type="ECO:0000313" key="11">
    <source>
        <dbReference type="Proteomes" id="UP001056035"/>
    </source>
</evidence>
<feature type="binding site" evidence="7">
    <location>
        <begin position="138"/>
        <end position="141"/>
    </location>
    <ligand>
        <name>4-CDP-2-C-methyl-D-erythritol 2-phosphate</name>
        <dbReference type="ChEBI" id="CHEBI:57919"/>
    </ligand>
</feature>
<feature type="binding site" evidence="7">
    <location>
        <position position="12"/>
    </location>
    <ligand>
        <name>a divalent metal cation</name>
        <dbReference type="ChEBI" id="CHEBI:60240"/>
    </ligand>
</feature>
<comment type="cofactor">
    <cofactor evidence="7">
        <name>a divalent metal cation</name>
        <dbReference type="ChEBI" id="CHEBI:60240"/>
    </cofactor>
    <text evidence="7">Binds 1 divalent metal cation per subunit.</text>
</comment>
<comment type="caution">
    <text evidence="7">Lacks conserved residue(s) required for the propagation of feature annotation.</text>
</comment>
<gene>
    <name evidence="7 10" type="primary">ispF</name>
    <name evidence="10" type="ORF">NBH00_09985</name>
</gene>
<feature type="binding site" evidence="7">
    <location>
        <begin position="40"/>
        <end position="41"/>
    </location>
    <ligand>
        <name>4-CDP-2-C-methyl-D-erythritol 2-phosphate</name>
        <dbReference type="ChEBI" id="CHEBI:57919"/>
    </ligand>
</feature>
<evidence type="ECO:0000256" key="3">
    <source>
        <dbReference type="ARBA" id="ARBA00012579"/>
    </source>
</evidence>
<keyword evidence="11" id="KW-1185">Reference proteome</keyword>
<comment type="pathway">
    <text evidence="2 7">Isoprenoid biosynthesis; isopentenyl diphosphate biosynthesis via DXP pathway; isopentenyl diphosphate from 1-deoxy-D-xylulose 5-phosphate: step 4/6.</text>
</comment>
<dbReference type="InterPro" id="IPR003526">
    <property type="entry name" value="MECDP_synthase"/>
</dbReference>
<evidence type="ECO:0000256" key="1">
    <source>
        <dbReference type="ARBA" id="ARBA00000200"/>
    </source>
</evidence>
<dbReference type="GO" id="GO:0008685">
    <property type="term" value="F:2-C-methyl-D-erythritol 2,4-cyclodiphosphate synthase activity"/>
    <property type="evidence" value="ECO:0007669"/>
    <property type="project" value="UniProtKB-EC"/>
</dbReference>
<feature type="binding site" evidence="7">
    <location>
        <position position="48"/>
    </location>
    <ligand>
        <name>a divalent metal cation</name>
        <dbReference type="ChEBI" id="CHEBI:60240"/>
    </ligand>
</feature>
<feature type="binding site" evidence="7">
    <location>
        <position position="148"/>
    </location>
    <ligand>
        <name>4-CDP-2-C-methyl-D-erythritol 2-phosphate</name>
        <dbReference type="ChEBI" id="CHEBI:57919"/>
    </ligand>
</feature>
<proteinExistence type="inferred from homology"/>
<comment type="similarity">
    <text evidence="7 8">Belongs to the IspF family.</text>
</comment>
<dbReference type="CDD" id="cd00554">
    <property type="entry name" value="MECDP_synthase"/>
    <property type="match status" value="1"/>
</dbReference>
<accession>A0ABY5DYW5</accession>
<feature type="binding site" evidence="7">
    <location>
        <begin position="12"/>
        <end position="14"/>
    </location>
    <ligand>
        <name>4-CDP-2-C-methyl-D-erythritol 2-phosphate</name>
        <dbReference type="ChEBI" id="CHEBI:57919"/>
    </ligand>
</feature>
<organism evidence="10 11">
    <name type="scientific">Paraconexibacter antarcticus</name>
    <dbReference type="NCBI Taxonomy" id="2949664"/>
    <lineage>
        <taxon>Bacteria</taxon>
        <taxon>Bacillati</taxon>
        <taxon>Actinomycetota</taxon>
        <taxon>Thermoleophilia</taxon>
        <taxon>Solirubrobacterales</taxon>
        <taxon>Paraconexibacteraceae</taxon>
        <taxon>Paraconexibacter</taxon>
    </lineage>
</organism>
<dbReference type="PROSITE" id="PS01350">
    <property type="entry name" value="ISPF"/>
    <property type="match status" value="1"/>
</dbReference>
<dbReference type="PANTHER" id="PTHR43181:SF1">
    <property type="entry name" value="2-C-METHYL-D-ERYTHRITOL 2,4-CYCLODIPHOSPHATE SYNTHASE, CHLOROPLASTIC"/>
    <property type="match status" value="1"/>
</dbReference>
<evidence type="ECO:0000256" key="4">
    <source>
        <dbReference type="ARBA" id="ARBA00022723"/>
    </source>
</evidence>
<evidence type="ECO:0000256" key="8">
    <source>
        <dbReference type="RuleBase" id="RU004395"/>
    </source>
</evidence>
<feature type="binding site" evidence="7">
    <location>
        <position position="145"/>
    </location>
    <ligand>
        <name>4-CDP-2-C-methyl-D-erythritol 2-phosphate</name>
        <dbReference type="ChEBI" id="CHEBI:57919"/>
    </ligand>
</feature>
<dbReference type="Gene3D" id="3.30.1330.50">
    <property type="entry name" value="2-C-methyl-D-erythritol 2,4-cyclodiphosphate synthase"/>
    <property type="match status" value="1"/>
</dbReference>
<evidence type="ECO:0000256" key="5">
    <source>
        <dbReference type="ARBA" id="ARBA00023229"/>
    </source>
</evidence>
<evidence type="ECO:0000313" key="10">
    <source>
        <dbReference type="EMBL" id="UTI66523.1"/>
    </source>
</evidence>
<protein>
    <recommendedName>
        <fullName evidence="3 7">2-C-methyl-D-erythritol 2,4-cyclodiphosphate synthase</fullName>
        <shortName evidence="7">MECDP-synthase</shortName>
        <shortName evidence="7">MECPP-synthase</shortName>
        <shortName evidence="7">MECPS</shortName>
        <ecNumber evidence="3 7">4.6.1.12</ecNumber>
    </recommendedName>
</protein>
<dbReference type="EMBL" id="CP098502">
    <property type="protein sequence ID" value="UTI66523.1"/>
    <property type="molecule type" value="Genomic_DNA"/>
</dbReference>
<dbReference type="EC" id="4.6.1.12" evidence="3 7"/>
<dbReference type="HAMAP" id="MF_00107">
    <property type="entry name" value="IspF"/>
    <property type="match status" value="1"/>
</dbReference>
<feature type="site" description="Transition state stabilizer" evidence="7">
    <location>
        <position position="139"/>
    </location>
</feature>
<comment type="function">
    <text evidence="7">Involved in the biosynthesis of isopentenyl diphosphate (IPP) and dimethylallyl diphosphate (DMAPP), two major building blocks of isoprenoid compounds. Catalyzes the conversion of 4-diphosphocytidyl-2-C-methyl-D-erythritol 2-phosphate (CDP-ME2P) to 2-C-methyl-D-erythritol 2,4-cyclodiphosphate (ME-CPP) with a corresponding release of cytidine 5-monophosphate (CMP).</text>
</comment>
<dbReference type="PANTHER" id="PTHR43181">
    <property type="entry name" value="2-C-METHYL-D-ERYTHRITOL 2,4-CYCLODIPHOSPHATE SYNTHASE, CHLOROPLASTIC"/>
    <property type="match status" value="1"/>
</dbReference>
<feature type="site" description="Transition state stabilizer" evidence="7">
    <location>
        <position position="40"/>
    </location>
</feature>
<dbReference type="InterPro" id="IPR020555">
    <property type="entry name" value="MECDP_synthase_CS"/>
</dbReference>
<reference evidence="10 11" key="1">
    <citation type="submission" date="2022-06" db="EMBL/GenBank/DDBJ databases">
        <title>Paraconexibacter antarcticus.</title>
        <authorList>
            <person name="Kim C.S."/>
        </authorList>
    </citation>
    <scope>NUCLEOTIDE SEQUENCE [LARGE SCALE GENOMIC DNA]</scope>
    <source>
        <strain evidence="10 11">02-257</strain>
    </source>
</reference>
<sequence>MSTDTRTGIGWDSHRLTAGRDLILAGVSFTHPDGLGLDGHSDADVLTHAVMDALLGAAGLGDIGQHFPDGDGAYAGADSLALLRLCVERVTEAGWRPVFADTTVVMERPKLAGARAEMRGKLAAALGVAEDEVNIKASTGEGIGFVGREEGVAALATVTVVRVA</sequence>
<dbReference type="NCBIfam" id="TIGR00151">
    <property type="entry name" value="ispF"/>
    <property type="match status" value="1"/>
</dbReference>
<name>A0ABY5DYW5_9ACTN</name>
<feature type="binding site" evidence="7">
    <location>
        <begin position="67"/>
        <end position="71"/>
    </location>
    <ligand>
        <name>4-CDP-2-C-methyl-D-erythritol 2-phosphate</name>
        <dbReference type="ChEBI" id="CHEBI:57919"/>
    </ligand>
</feature>
<evidence type="ECO:0000256" key="2">
    <source>
        <dbReference type="ARBA" id="ARBA00004709"/>
    </source>
</evidence>
<feature type="binding site" evidence="7">
    <location>
        <begin position="62"/>
        <end position="64"/>
    </location>
    <ligand>
        <name>4-CDP-2-C-methyl-D-erythritol 2-phosphate</name>
        <dbReference type="ChEBI" id="CHEBI:57919"/>
    </ligand>
</feature>
<evidence type="ECO:0000256" key="6">
    <source>
        <dbReference type="ARBA" id="ARBA00023239"/>
    </source>
</evidence>
<comment type="subunit">
    <text evidence="7">Homotrimer.</text>
</comment>
<feature type="domain" description="2-C-methyl-D-erythritol 2,4-cyclodiphosphate synthase" evidence="9">
    <location>
        <begin position="6"/>
        <end position="160"/>
    </location>
</feature>
<comment type="catalytic activity">
    <reaction evidence="1 7 8">
        <text>4-CDP-2-C-methyl-D-erythritol 2-phosphate = 2-C-methyl-D-erythritol 2,4-cyclic diphosphate + CMP</text>
        <dbReference type="Rhea" id="RHEA:23864"/>
        <dbReference type="ChEBI" id="CHEBI:57919"/>
        <dbReference type="ChEBI" id="CHEBI:58483"/>
        <dbReference type="ChEBI" id="CHEBI:60377"/>
        <dbReference type="EC" id="4.6.1.12"/>
    </reaction>
</comment>
<feature type="binding site" evidence="7">
    <location>
        <position position="14"/>
    </location>
    <ligand>
        <name>a divalent metal cation</name>
        <dbReference type="ChEBI" id="CHEBI:60240"/>
    </ligand>
</feature>
<dbReference type="RefSeq" id="WP_254573193.1">
    <property type="nucleotide sequence ID" value="NZ_CP098502.1"/>
</dbReference>
<evidence type="ECO:0000259" key="9">
    <source>
        <dbReference type="Pfam" id="PF02542"/>
    </source>
</evidence>
<dbReference type="SUPFAM" id="SSF69765">
    <property type="entry name" value="IpsF-like"/>
    <property type="match status" value="1"/>
</dbReference>